<gene>
    <name evidence="3" type="ORF">CYMTET_49087</name>
</gene>
<dbReference type="PANTHER" id="PTHR23011">
    <property type="entry name" value="CYCLIC NUCLEOTIDE-BINDING DOMAIN CONTAINING PROTEIN"/>
    <property type="match status" value="1"/>
</dbReference>
<dbReference type="Gene3D" id="2.60.120.10">
    <property type="entry name" value="Jelly Rolls"/>
    <property type="match status" value="2"/>
</dbReference>
<dbReference type="CDD" id="cd00038">
    <property type="entry name" value="CAP_ED"/>
    <property type="match status" value="1"/>
</dbReference>
<dbReference type="EMBL" id="LGRX02033467">
    <property type="protein sequence ID" value="KAK3241116.1"/>
    <property type="molecule type" value="Genomic_DNA"/>
</dbReference>
<reference evidence="3 4" key="1">
    <citation type="journal article" date="2015" name="Genome Biol. Evol.">
        <title>Comparative Genomics of a Bacterivorous Green Alga Reveals Evolutionary Causalities and Consequences of Phago-Mixotrophic Mode of Nutrition.</title>
        <authorList>
            <person name="Burns J.A."/>
            <person name="Paasch A."/>
            <person name="Narechania A."/>
            <person name="Kim E."/>
        </authorList>
    </citation>
    <scope>NUCLEOTIDE SEQUENCE [LARGE SCALE GENOMIC DNA]</scope>
    <source>
        <strain evidence="3 4">PLY_AMNH</strain>
    </source>
</reference>
<evidence type="ECO:0000313" key="3">
    <source>
        <dbReference type="EMBL" id="KAK3241116.1"/>
    </source>
</evidence>
<feature type="region of interest" description="Disordered" evidence="1">
    <location>
        <begin position="301"/>
        <end position="337"/>
    </location>
</feature>
<dbReference type="Proteomes" id="UP001190700">
    <property type="component" value="Unassembled WGS sequence"/>
</dbReference>
<evidence type="ECO:0000259" key="2">
    <source>
        <dbReference type="PROSITE" id="PS50042"/>
    </source>
</evidence>
<evidence type="ECO:0000256" key="1">
    <source>
        <dbReference type="SAM" id="MobiDB-lite"/>
    </source>
</evidence>
<feature type="domain" description="Cyclic nucleotide-binding" evidence="2">
    <location>
        <begin position="4"/>
        <end position="62"/>
    </location>
</feature>
<dbReference type="PANTHER" id="PTHR23011:SF28">
    <property type="entry name" value="CYCLIC NUCLEOTIDE-BINDING DOMAIN CONTAINING PROTEIN"/>
    <property type="match status" value="1"/>
</dbReference>
<sequence>MPEYIDVVGVRTLALTKELKGGVSKVMKTIGPGASFGEIALLNDLPRTLSVLCTGRVEVISLYLPNEKTRLKLIERWTPTLQERVNFLQQVRSVGSLLPNAITELAAVCNNQEVGAGTILHPDKDNTIFMIVDGTCRWCEDLRSRYQLCPEEEEFETRQPTSRGQEVSGEAEAPQKDSKAKTRTHAEVSRLHRHMHFGETSLFPELQHEGRIVETLTPTRFLYVHALDFQEKLGPELLERFRGETAFRLEIVRKRLLLRAHSLEQKVRDNFEVFRHRPSTTISQDKPQMPPVWHISLPKDISPRAATPLGSKSDRPPNAGQKGLDNFCPPVGKSSAREKQVAMSKSADPAVKVSNWSGNRSRVAKRRQRPGRNVFVEHAGPHWQRPNMSETPAPRLLPPIKPAAEKVKRTQSRVTIFLDSNPDLVETSDLISASIELRLI</sequence>
<comment type="caution">
    <text evidence="3">The sequence shown here is derived from an EMBL/GenBank/DDBJ whole genome shotgun (WGS) entry which is preliminary data.</text>
</comment>
<name>A0AAE0EUH2_9CHLO</name>
<dbReference type="AlphaFoldDB" id="A0AAE0EUH2"/>
<keyword evidence="4" id="KW-1185">Reference proteome</keyword>
<dbReference type="InterPro" id="IPR000595">
    <property type="entry name" value="cNMP-bd_dom"/>
</dbReference>
<organism evidence="3 4">
    <name type="scientific">Cymbomonas tetramitiformis</name>
    <dbReference type="NCBI Taxonomy" id="36881"/>
    <lineage>
        <taxon>Eukaryota</taxon>
        <taxon>Viridiplantae</taxon>
        <taxon>Chlorophyta</taxon>
        <taxon>Pyramimonadophyceae</taxon>
        <taxon>Pyramimonadales</taxon>
        <taxon>Pyramimonadaceae</taxon>
        <taxon>Cymbomonas</taxon>
    </lineage>
</organism>
<dbReference type="PROSITE" id="PS50042">
    <property type="entry name" value="CNMP_BINDING_3"/>
    <property type="match status" value="1"/>
</dbReference>
<accession>A0AAE0EUH2</accession>
<dbReference type="SUPFAM" id="SSF51206">
    <property type="entry name" value="cAMP-binding domain-like"/>
    <property type="match status" value="2"/>
</dbReference>
<proteinExistence type="predicted"/>
<dbReference type="InterPro" id="IPR018490">
    <property type="entry name" value="cNMP-bd_dom_sf"/>
</dbReference>
<feature type="compositionally biased region" description="Basic and acidic residues" evidence="1">
    <location>
        <begin position="173"/>
        <end position="183"/>
    </location>
</feature>
<feature type="region of interest" description="Disordered" evidence="1">
    <location>
        <begin position="153"/>
        <end position="183"/>
    </location>
</feature>
<protein>
    <recommendedName>
        <fullName evidence="2">Cyclic nucleotide-binding domain-containing protein</fullName>
    </recommendedName>
</protein>
<dbReference type="InterPro" id="IPR014710">
    <property type="entry name" value="RmlC-like_jellyroll"/>
</dbReference>
<evidence type="ECO:0000313" key="4">
    <source>
        <dbReference type="Proteomes" id="UP001190700"/>
    </source>
</evidence>